<evidence type="ECO:0000313" key="1">
    <source>
        <dbReference type="EMBL" id="KAI7846423.1"/>
    </source>
</evidence>
<evidence type="ECO:0000313" key="2">
    <source>
        <dbReference type="Proteomes" id="UP001205105"/>
    </source>
</evidence>
<accession>A0AAD5H9A9</accession>
<organism evidence="1 2">
    <name type="scientific">Chlorella ohadii</name>
    <dbReference type="NCBI Taxonomy" id="2649997"/>
    <lineage>
        <taxon>Eukaryota</taxon>
        <taxon>Viridiplantae</taxon>
        <taxon>Chlorophyta</taxon>
        <taxon>core chlorophytes</taxon>
        <taxon>Trebouxiophyceae</taxon>
        <taxon>Chlorellales</taxon>
        <taxon>Chlorellaceae</taxon>
        <taxon>Chlorella clade</taxon>
        <taxon>Chlorella</taxon>
    </lineage>
</organism>
<keyword evidence="2" id="KW-1185">Reference proteome</keyword>
<dbReference type="InterPro" id="IPR046341">
    <property type="entry name" value="SET_dom_sf"/>
</dbReference>
<sequence>MREWVEAAGGMVHPALRLSLATPHGCRGIITDEAISFEAAQQQPVVAVPERLLLTTEVAAQQLGPALAEARARRQRQQGSAPWWALGRAQQAQQAQRERIDPTLLLMLLLATERRKGPDSFWWPYIAALPEGLPCGWALPPAELAATLAGLGSLADGWQPKIAAAAAAVQQRCEAAAAAYGPELGGVTAAEVRWALGHVVSRCFGSGDELALLPFIDLMNHQQHADTPQQYVAASGQPCAAIYNRHKGEPRAAAAGDELVISYSAGTSALNMLLNFGFVAEELR</sequence>
<evidence type="ECO:0008006" key="3">
    <source>
        <dbReference type="Google" id="ProtNLM"/>
    </source>
</evidence>
<proteinExistence type="predicted"/>
<reference evidence="1" key="1">
    <citation type="submission" date="2020-11" db="EMBL/GenBank/DDBJ databases">
        <title>Chlorella ohadii genome sequencing and assembly.</title>
        <authorList>
            <person name="Murik O."/>
            <person name="Treves H."/>
            <person name="Kedem I."/>
            <person name="Shotland Y."/>
            <person name="Kaplan A."/>
        </authorList>
    </citation>
    <scope>NUCLEOTIDE SEQUENCE</scope>
    <source>
        <strain evidence="1">1</strain>
    </source>
</reference>
<dbReference type="PANTHER" id="PTHR13271">
    <property type="entry name" value="UNCHARACTERIZED PUTATIVE METHYLTRANSFERASE"/>
    <property type="match status" value="1"/>
</dbReference>
<dbReference type="SUPFAM" id="SSF82199">
    <property type="entry name" value="SET domain"/>
    <property type="match status" value="1"/>
</dbReference>
<dbReference type="EMBL" id="JADXDR010000002">
    <property type="protein sequence ID" value="KAI7846423.1"/>
    <property type="molecule type" value="Genomic_DNA"/>
</dbReference>
<dbReference type="CDD" id="cd10527">
    <property type="entry name" value="SET_LSMT"/>
    <property type="match status" value="1"/>
</dbReference>
<dbReference type="PANTHER" id="PTHR13271:SF145">
    <property type="entry name" value="SET DOMAIN-CONTAINING PROTEIN"/>
    <property type="match status" value="1"/>
</dbReference>
<gene>
    <name evidence="1" type="ORF">COHA_000036</name>
</gene>
<dbReference type="InterPro" id="IPR050600">
    <property type="entry name" value="SETD3_SETD6_MTase"/>
</dbReference>
<protein>
    <recommendedName>
        <fullName evidence="3">SET domain-containing protein</fullName>
    </recommendedName>
</protein>
<dbReference type="Gene3D" id="3.90.1410.10">
    <property type="entry name" value="set domain protein methyltransferase, domain 1"/>
    <property type="match status" value="1"/>
</dbReference>
<dbReference type="GO" id="GO:0016279">
    <property type="term" value="F:protein-lysine N-methyltransferase activity"/>
    <property type="evidence" value="ECO:0007669"/>
    <property type="project" value="TreeGrafter"/>
</dbReference>
<name>A0AAD5H9A9_9CHLO</name>
<comment type="caution">
    <text evidence="1">The sequence shown here is derived from an EMBL/GenBank/DDBJ whole genome shotgun (WGS) entry which is preliminary data.</text>
</comment>
<dbReference type="Proteomes" id="UP001205105">
    <property type="component" value="Unassembled WGS sequence"/>
</dbReference>
<dbReference type="AlphaFoldDB" id="A0AAD5H9A9"/>